<dbReference type="GO" id="GO:0000981">
    <property type="term" value="F:DNA-binding transcription factor activity, RNA polymerase II-specific"/>
    <property type="evidence" value="ECO:0007669"/>
    <property type="project" value="InterPro"/>
</dbReference>
<feature type="region of interest" description="Disordered" evidence="4">
    <location>
        <begin position="695"/>
        <end position="746"/>
    </location>
</feature>
<evidence type="ECO:0000259" key="6">
    <source>
        <dbReference type="PROSITE" id="PS51379"/>
    </source>
</evidence>
<dbReference type="SMART" id="SM00906">
    <property type="entry name" value="Fungal_trans"/>
    <property type="match status" value="1"/>
</dbReference>
<dbReference type="PANTHER" id="PTHR31001">
    <property type="entry name" value="UNCHARACTERIZED TRANSCRIPTIONAL REGULATORY PROTEIN"/>
    <property type="match status" value="1"/>
</dbReference>
<dbReference type="Pfam" id="PF00172">
    <property type="entry name" value="Zn_clus"/>
    <property type="match status" value="1"/>
</dbReference>
<dbReference type="Proteomes" id="UP000053477">
    <property type="component" value="Unassembled WGS sequence"/>
</dbReference>
<sequence length="925" mass="101933">MNIDSNQGRGLTSGTCGGHARSHRERTTERKRQRGEIACAECRRLKLKCDRKIPCSSCTRRQCQAICPNGVLATTQSTRLEKLQRNVTLMSRRIRLLENALRVDHAALSTEPHPLLSEELLEIKKGSSGTDEQYNQDDPDDSQDDGSVTDSLGLLSINEGEARFVGASGSEQLILMTEARDEQFTEDQADLSGSTPFPSGIPDAARTWPFTPPSVGASELQAQIEAQLPSYERAKELCDAFTGTFCWWVRPVTREQLYDELLPMVYNRFGQDANSMSLNGHQAADGVHNRKADLHDLALLYMIFACGAHADFALPFHNEDIKRYRQLARAALALKSVFDTATLSAVQAISLMAQLDVLLGRDNALESSWRLMCLALSLAMSIGLHRDPARWDLDSTMVHRRRQAFWSVYLIALWKALSCGKPISISADTIDCEFPDDIEAIEVPDGSPLPSSWRLFHTFTKDILATLTDRVCAAKPPKYTEILEMDRKLTEHETYCGEILDICIGMIPSERLPTLDRQTQMKLSSRNLMGSLAMMYTHRNYFARALLDHPNNILDSPFAKSFLACFGCATNILKLTRENFRRDPDMTLRCWPVWEHSIAATIIVGFVATQSAGSEEASAALKELDLAIGVFQDASAHPFVRHGLPILQRVREKAVRASTPQLQPDSDSLFNGPTIANDEFDLQIFRGMTRVVVEGKSPKNSPEPSHADVLNARSSPHLTPPSRNSPNAMPPSMPSQTTNDMSWGILNSRTSVGGSSFIRPSQSYSSVVNQSPPPCAFPLNSGASSSQPQQISRQSMLGEVPFPAHPFSYPSQVPAVPYDSFSSSFVPPQLAEWSTVLPNLANYGGNAMTTEAMVTNPGISHAVERASDINLAALLPSYTDGPSSAGARMQCNGNERHPTISQTMAAANLPFTSIQQPVYPNRNSF</sequence>
<accession>A0A0H2RCV0</accession>
<dbReference type="GO" id="GO:0008270">
    <property type="term" value="F:zinc ion binding"/>
    <property type="evidence" value="ECO:0007669"/>
    <property type="project" value="InterPro"/>
</dbReference>
<keyword evidence="8" id="KW-1185">Reference proteome</keyword>
<dbReference type="SMART" id="SM00066">
    <property type="entry name" value="GAL4"/>
    <property type="match status" value="1"/>
</dbReference>
<evidence type="ECO:0000256" key="2">
    <source>
        <dbReference type="ARBA" id="ARBA00022723"/>
    </source>
</evidence>
<dbReference type="InterPro" id="IPR017896">
    <property type="entry name" value="4Fe4S_Fe-S-bd"/>
</dbReference>
<keyword evidence="2" id="KW-0479">Metal-binding</keyword>
<evidence type="ECO:0000256" key="4">
    <source>
        <dbReference type="SAM" id="MobiDB-lite"/>
    </source>
</evidence>
<feature type="compositionally biased region" description="Polar residues" evidence="4">
    <location>
        <begin position="1"/>
        <end position="14"/>
    </location>
</feature>
<dbReference type="STRING" id="27342.A0A0H2RCV0"/>
<dbReference type="InterPro" id="IPR050613">
    <property type="entry name" value="Sec_Metabolite_Reg"/>
</dbReference>
<dbReference type="InterPro" id="IPR036864">
    <property type="entry name" value="Zn2-C6_fun-type_DNA-bd_sf"/>
</dbReference>
<feature type="domain" description="4Fe-4S ferredoxin-type" evidence="6">
    <location>
        <begin position="45"/>
        <end position="77"/>
    </location>
</feature>
<evidence type="ECO:0008006" key="9">
    <source>
        <dbReference type="Google" id="ProtNLM"/>
    </source>
</evidence>
<protein>
    <recommendedName>
        <fullName evidence="9">Zn(2)-C6 fungal-type domain-containing protein</fullName>
    </recommendedName>
</protein>
<gene>
    <name evidence="7" type="ORF">SCHPADRAFT_554038</name>
</gene>
<keyword evidence="3" id="KW-0539">Nucleus</keyword>
<dbReference type="AlphaFoldDB" id="A0A0H2RCV0"/>
<dbReference type="CDD" id="cd00067">
    <property type="entry name" value="GAL4"/>
    <property type="match status" value="1"/>
</dbReference>
<dbReference type="Gene3D" id="4.10.240.10">
    <property type="entry name" value="Zn(2)-C6 fungal-type DNA-binding domain"/>
    <property type="match status" value="1"/>
</dbReference>
<dbReference type="GO" id="GO:0005634">
    <property type="term" value="C:nucleus"/>
    <property type="evidence" value="ECO:0007669"/>
    <property type="project" value="UniProtKB-SubCell"/>
</dbReference>
<evidence type="ECO:0000313" key="7">
    <source>
        <dbReference type="EMBL" id="KLO09675.1"/>
    </source>
</evidence>
<feature type="region of interest" description="Disordered" evidence="4">
    <location>
        <begin position="1"/>
        <end position="30"/>
    </location>
</feature>
<dbReference type="InParanoid" id="A0A0H2RCV0"/>
<dbReference type="InterPro" id="IPR007219">
    <property type="entry name" value="XnlR_reg_dom"/>
</dbReference>
<dbReference type="OrthoDB" id="424974at2759"/>
<dbReference type="PANTHER" id="PTHR31001:SF56">
    <property type="entry name" value="ZN(2)-C6 FUNGAL-TYPE DOMAIN-CONTAINING PROTEIN"/>
    <property type="match status" value="1"/>
</dbReference>
<reference evidence="7 8" key="1">
    <citation type="submission" date="2015-04" db="EMBL/GenBank/DDBJ databases">
        <title>Complete genome sequence of Schizopora paradoxa KUC8140, a cosmopolitan wood degrader in East Asia.</title>
        <authorList>
            <consortium name="DOE Joint Genome Institute"/>
            <person name="Min B."/>
            <person name="Park H."/>
            <person name="Jang Y."/>
            <person name="Kim J.-J."/>
            <person name="Kim K.H."/>
            <person name="Pangilinan J."/>
            <person name="Lipzen A."/>
            <person name="Riley R."/>
            <person name="Grigoriev I.V."/>
            <person name="Spatafora J.W."/>
            <person name="Choi I.-G."/>
        </authorList>
    </citation>
    <scope>NUCLEOTIDE SEQUENCE [LARGE SCALE GENOMIC DNA]</scope>
    <source>
        <strain evidence="7 8">KUC8140</strain>
    </source>
</reference>
<dbReference type="Pfam" id="PF04082">
    <property type="entry name" value="Fungal_trans"/>
    <property type="match status" value="1"/>
</dbReference>
<dbReference type="CDD" id="cd12148">
    <property type="entry name" value="fungal_TF_MHR"/>
    <property type="match status" value="1"/>
</dbReference>
<evidence type="ECO:0000256" key="3">
    <source>
        <dbReference type="ARBA" id="ARBA00023242"/>
    </source>
</evidence>
<dbReference type="GO" id="GO:0006351">
    <property type="term" value="P:DNA-templated transcription"/>
    <property type="evidence" value="ECO:0007669"/>
    <property type="project" value="InterPro"/>
</dbReference>
<dbReference type="PROSITE" id="PS51379">
    <property type="entry name" value="4FE4S_FER_2"/>
    <property type="match status" value="1"/>
</dbReference>
<feature type="region of interest" description="Disordered" evidence="4">
    <location>
        <begin position="127"/>
        <end position="150"/>
    </location>
</feature>
<evidence type="ECO:0000256" key="1">
    <source>
        <dbReference type="ARBA" id="ARBA00004123"/>
    </source>
</evidence>
<dbReference type="PROSITE" id="PS00463">
    <property type="entry name" value="ZN2_CY6_FUNGAL_1"/>
    <property type="match status" value="1"/>
</dbReference>
<dbReference type="SUPFAM" id="SSF57701">
    <property type="entry name" value="Zn2/Cys6 DNA-binding domain"/>
    <property type="match status" value="1"/>
</dbReference>
<dbReference type="EMBL" id="KQ086048">
    <property type="protein sequence ID" value="KLO09675.1"/>
    <property type="molecule type" value="Genomic_DNA"/>
</dbReference>
<dbReference type="InterPro" id="IPR001138">
    <property type="entry name" value="Zn2Cys6_DnaBD"/>
</dbReference>
<proteinExistence type="predicted"/>
<evidence type="ECO:0000313" key="8">
    <source>
        <dbReference type="Proteomes" id="UP000053477"/>
    </source>
</evidence>
<name>A0A0H2RCV0_9AGAM</name>
<comment type="subcellular location">
    <subcellularLocation>
        <location evidence="1">Nucleus</location>
    </subcellularLocation>
</comment>
<evidence type="ECO:0000259" key="5">
    <source>
        <dbReference type="PROSITE" id="PS50048"/>
    </source>
</evidence>
<dbReference type="GO" id="GO:0003677">
    <property type="term" value="F:DNA binding"/>
    <property type="evidence" value="ECO:0007669"/>
    <property type="project" value="InterPro"/>
</dbReference>
<feature type="compositionally biased region" description="Acidic residues" evidence="4">
    <location>
        <begin position="134"/>
        <end position="144"/>
    </location>
</feature>
<organism evidence="7 8">
    <name type="scientific">Schizopora paradoxa</name>
    <dbReference type="NCBI Taxonomy" id="27342"/>
    <lineage>
        <taxon>Eukaryota</taxon>
        <taxon>Fungi</taxon>
        <taxon>Dikarya</taxon>
        <taxon>Basidiomycota</taxon>
        <taxon>Agaricomycotina</taxon>
        <taxon>Agaricomycetes</taxon>
        <taxon>Hymenochaetales</taxon>
        <taxon>Schizoporaceae</taxon>
        <taxon>Schizopora</taxon>
    </lineage>
</organism>
<dbReference type="PROSITE" id="PS50048">
    <property type="entry name" value="ZN2_CY6_FUNGAL_2"/>
    <property type="match status" value="1"/>
</dbReference>
<feature type="domain" description="Zn(2)-C6 fungal-type" evidence="5">
    <location>
        <begin position="38"/>
        <end position="67"/>
    </location>
</feature>
<feature type="compositionally biased region" description="Polar residues" evidence="4">
    <location>
        <begin position="736"/>
        <end position="746"/>
    </location>
</feature>